<proteinExistence type="predicted"/>
<accession>K8AEB0</accession>
<comment type="caution">
    <text evidence="1">The sequence shown here is derived from an EMBL/GenBank/DDBJ whole genome shotgun (WGS) entry which is preliminary data.</text>
</comment>
<evidence type="ECO:0000313" key="2">
    <source>
        <dbReference type="Proteomes" id="UP000009340"/>
    </source>
</evidence>
<name>K8AEB0_9ENTR</name>
<dbReference type="AlphaFoldDB" id="K8AEB0"/>
<protein>
    <submittedName>
        <fullName evidence="1">Uncharacterized protein</fullName>
    </submittedName>
</protein>
<dbReference type="EMBL" id="CAKW01000125">
    <property type="protein sequence ID" value="CCJ74109.1"/>
    <property type="molecule type" value="Genomic_DNA"/>
</dbReference>
<dbReference type="Proteomes" id="UP000009340">
    <property type="component" value="Unassembled WGS sequence"/>
</dbReference>
<evidence type="ECO:0000313" key="1">
    <source>
        <dbReference type="EMBL" id="CCJ74109.1"/>
    </source>
</evidence>
<gene>
    <name evidence="1" type="ORF">BN137_3502</name>
</gene>
<reference evidence="1" key="1">
    <citation type="submission" date="2012-07" db="EMBL/GenBank/DDBJ databases">
        <authorList>
            <person name="Cummings C."/>
        </authorList>
    </citation>
    <scope>NUCLEOTIDE SEQUENCE</scope>
    <source>
        <strain evidence="1">1330</strain>
    </source>
</reference>
<organism evidence="1 2">
    <name type="scientific">Cronobacter condimenti 1330</name>
    <dbReference type="NCBI Taxonomy" id="1073999"/>
    <lineage>
        <taxon>Bacteria</taxon>
        <taxon>Pseudomonadati</taxon>
        <taxon>Pseudomonadota</taxon>
        <taxon>Gammaproteobacteria</taxon>
        <taxon>Enterobacterales</taxon>
        <taxon>Enterobacteriaceae</taxon>
        <taxon>Cronobacter</taxon>
    </lineage>
</organism>
<sequence length="40" mass="4133">MAIKQKNGGCASHTRPVFFNVIAYLPPGGSPTGRSSNASL</sequence>